<proteinExistence type="predicted"/>
<evidence type="ECO:0000313" key="1">
    <source>
        <dbReference type="EMBL" id="QQP37707.1"/>
    </source>
</evidence>
<dbReference type="AlphaFoldDB" id="A0A7T8JWD7"/>
<accession>A0A7T8JWD7</accession>
<organism evidence="1 2">
    <name type="scientific">Caligus rogercresseyi</name>
    <name type="common">Sea louse</name>
    <dbReference type="NCBI Taxonomy" id="217165"/>
    <lineage>
        <taxon>Eukaryota</taxon>
        <taxon>Metazoa</taxon>
        <taxon>Ecdysozoa</taxon>
        <taxon>Arthropoda</taxon>
        <taxon>Crustacea</taxon>
        <taxon>Multicrustacea</taxon>
        <taxon>Hexanauplia</taxon>
        <taxon>Copepoda</taxon>
        <taxon>Siphonostomatoida</taxon>
        <taxon>Caligidae</taxon>
        <taxon>Caligus</taxon>
    </lineage>
</organism>
<dbReference type="EMBL" id="CP045901">
    <property type="protein sequence ID" value="QQP37707.1"/>
    <property type="molecule type" value="Genomic_DNA"/>
</dbReference>
<sequence>KAKSVTWNQEAQAAFDTVKAALANTLCSSIQALRHKLRSPLMLQTLLSALSSHNDKMTAPGSLSHSSPGNN</sequence>
<feature type="non-terminal residue" evidence="1">
    <location>
        <position position="1"/>
    </location>
</feature>
<keyword evidence="2" id="KW-1185">Reference proteome</keyword>
<feature type="non-terminal residue" evidence="1">
    <location>
        <position position="71"/>
    </location>
</feature>
<reference evidence="2" key="1">
    <citation type="submission" date="2021-01" db="EMBL/GenBank/DDBJ databases">
        <title>Caligus Genome Assembly.</title>
        <authorList>
            <person name="Gallardo-Escarate C."/>
        </authorList>
    </citation>
    <scope>NUCLEOTIDE SEQUENCE [LARGE SCALE GENOMIC DNA]</scope>
</reference>
<protein>
    <submittedName>
        <fullName evidence="1">Uncharacterized protein</fullName>
    </submittedName>
</protein>
<dbReference type="Proteomes" id="UP000595437">
    <property type="component" value="Chromosome 12"/>
</dbReference>
<name>A0A7T8JWD7_CALRO</name>
<gene>
    <name evidence="1" type="ORF">FKW44_018083</name>
</gene>
<evidence type="ECO:0000313" key="2">
    <source>
        <dbReference type="Proteomes" id="UP000595437"/>
    </source>
</evidence>